<evidence type="ECO:0000313" key="8">
    <source>
        <dbReference type="EMBL" id="CAB4668660.1"/>
    </source>
</evidence>
<dbReference type="EMBL" id="CAFBJH010000064">
    <property type="protein sequence ID" value="CAB4851101.1"/>
    <property type="molecule type" value="Genomic_DNA"/>
</dbReference>
<feature type="transmembrane region" description="Helical" evidence="6">
    <location>
        <begin position="218"/>
        <end position="241"/>
    </location>
</feature>
<dbReference type="EMBL" id="CAEZZZ010000071">
    <property type="protein sequence ID" value="CAB4783635.1"/>
    <property type="molecule type" value="Genomic_DNA"/>
</dbReference>
<gene>
    <name evidence="7" type="ORF">UFOPK1773_01053</name>
    <name evidence="8" type="ORF">UFOPK2288_00906</name>
    <name evidence="9" type="ORF">UFOPK2589_01062</name>
    <name evidence="10" type="ORF">UFOPK2931_00941</name>
    <name evidence="11" type="ORF">UFOPK3056_00941</name>
    <name evidence="12" type="ORF">UFOPK3287_00955</name>
    <name evidence="13" type="ORF">UFOPK3916_00978</name>
    <name evidence="14" type="ORF">UFOPK4074_00972</name>
    <name evidence="15" type="ORF">UFOPK4372_00811</name>
</gene>
<keyword evidence="4 6" id="KW-1133">Transmembrane helix</keyword>
<feature type="transmembrane region" description="Helical" evidence="6">
    <location>
        <begin position="130"/>
        <end position="148"/>
    </location>
</feature>
<dbReference type="AlphaFoldDB" id="A0A6J6G6W9"/>
<keyword evidence="5 6" id="KW-0472">Membrane</keyword>
<keyword evidence="3 6" id="KW-0812">Transmembrane</keyword>
<evidence type="ECO:0000256" key="3">
    <source>
        <dbReference type="ARBA" id="ARBA00022692"/>
    </source>
</evidence>
<proteinExistence type="predicted"/>
<evidence type="ECO:0000313" key="13">
    <source>
        <dbReference type="EMBL" id="CAB4980664.1"/>
    </source>
</evidence>
<evidence type="ECO:0000256" key="5">
    <source>
        <dbReference type="ARBA" id="ARBA00023136"/>
    </source>
</evidence>
<evidence type="ECO:0000313" key="9">
    <source>
        <dbReference type="EMBL" id="CAB4705415.1"/>
    </source>
</evidence>
<dbReference type="GO" id="GO:0022857">
    <property type="term" value="F:transmembrane transporter activity"/>
    <property type="evidence" value="ECO:0007669"/>
    <property type="project" value="InterPro"/>
</dbReference>
<dbReference type="PANTHER" id="PTHR32196">
    <property type="entry name" value="ABC TRANSPORTER PERMEASE PROTEIN YPHD-RELATED-RELATED"/>
    <property type="match status" value="1"/>
</dbReference>
<organism evidence="7">
    <name type="scientific">freshwater metagenome</name>
    <dbReference type="NCBI Taxonomy" id="449393"/>
    <lineage>
        <taxon>unclassified sequences</taxon>
        <taxon>metagenomes</taxon>
        <taxon>ecological metagenomes</taxon>
    </lineage>
</organism>
<reference evidence="7" key="1">
    <citation type="submission" date="2020-05" db="EMBL/GenBank/DDBJ databases">
        <authorList>
            <person name="Chiriac C."/>
            <person name="Salcher M."/>
            <person name="Ghai R."/>
            <person name="Kavagutti S V."/>
        </authorList>
    </citation>
    <scope>NUCLEOTIDE SEQUENCE</scope>
</reference>
<dbReference type="EMBL" id="CAFBPG010000109">
    <property type="protein sequence ID" value="CAB5017722.1"/>
    <property type="molecule type" value="Genomic_DNA"/>
</dbReference>
<dbReference type="Pfam" id="PF02653">
    <property type="entry name" value="BPD_transp_2"/>
    <property type="match status" value="1"/>
</dbReference>
<feature type="transmembrane region" description="Helical" evidence="6">
    <location>
        <begin position="79"/>
        <end position="96"/>
    </location>
</feature>
<dbReference type="EMBL" id="CAFAAR010000109">
    <property type="protein sequence ID" value="CAB4809279.1"/>
    <property type="molecule type" value="Genomic_DNA"/>
</dbReference>
<feature type="transmembrane region" description="Helical" evidence="6">
    <location>
        <begin position="21"/>
        <end position="40"/>
    </location>
</feature>
<feature type="transmembrane region" description="Helical" evidence="6">
    <location>
        <begin position="168"/>
        <end position="189"/>
    </location>
</feature>
<dbReference type="InterPro" id="IPR001851">
    <property type="entry name" value="ABC_transp_permease"/>
</dbReference>
<comment type="subcellular location">
    <subcellularLocation>
        <location evidence="1">Cell membrane</location>
        <topology evidence="1">Multi-pass membrane protein</topology>
    </subcellularLocation>
</comment>
<evidence type="ECO:0000313" key="15">
    <source>
        <dbReference type="EMBL" id="CAB5074053.1"/>
    </source>
</evidence>
<name>A0A6J6G6W9_9ZZZZ</name>
<evidence type="ECO:0000256" key="4">
    <source>
        <dbReference type="ARBA" id="ARBA00022989"/>
    </source>
</evidence>
<evidence type="ECO:0000313" key="10">
    <source>
        <dbReference type="EMBL" id="CAB4783635.1"/>
    </source>
</evidence>
<dbReference type="EMBL" id="CAFBOE010000110">
    <property type="protein sequence ID" value="CAB4980664.1"/>
    <property type="molecule type" value="Genomic_DNA"/>
</dbReference>
<dbReference type="CDD" id="cd06579">
    <property type="entry name" value="TM_PBP1_transp_AraH_like"/>
    <property type="match status" value="1"/>
</dbReference>
<feature type="transmembrane region" description="Helical" evidence="6">
    <location>
        <begin position="102"/>
        <end position="123"/>
    </location>
</feature>
<feature type="transmembrane region" description="Helical" evidence="6">
    <location>
        <begin position="52"/>
        <end position="72"/>
    </location>
</feature>
<dbReference type="GO" id="GO:0005886">
    <property type="term" value="C:plasma membrane"/>
    <property type="evidence" value="ECO:0007669"/>
    <property type="project" value="UniProtKB-SubCell"/>
</dbReference>
<dbReference type="EMBL" id="CAEZXT010000084">
    <property type="protein sequence ID" value="CAB4705415.1"/>
    <property type="molecule type" value="Genomic_DNA"/>
</dbReference>
<dbReference type="EMBL" id="CAEZWS010000047">
    <property type="protein sequence ID" value="CAB4668660.1"/>
    <property type="molecule type" value="Genomic_DNA"/>
</dbReference>
<evidence type="ECO:0000313" key="14">
    <source>
        <dbReference type="EMBL" id="CAB5017722.1"/>
    </source>
</evidence>
<evidence type="ECO:0000256" key="1">
    <source>
        <dbReference type="ARBA" id="ARBA00004651"/>
    </source>
</evidence>
<evidence type="ECO:0000256" key="2">
    <source>
        <dbReference type="ARBA" id="ARBA00022475"/>
    </source>
</evidence>
<evidence type="ECO:0000256" key="6">
    <source>
        <dbReference type="SAM" id="Phobius"/>
    </source>
</evidence>
<protein>
    <submittedName>
        <fullName evidence="7">Unannotated protein</fullName>
    </submittedName>
</protein>
<evidence type="ECO:0000313" key="7">
    <source>
        <dbReference type="EMBL" id="CAB4595113.1"/>
    </source>
</evidence>
<evidence type="ECO:0000313" key="11">
    <source>
        <dbReference type="EMBL" id="CAB4809279.1"/>
    </source>
</evidence>
<keyword evidence="2" id="KW-1003">Cell membrane</keyword>
<accession>A0A6J6G6W9</accession>
<dbReference type="EMBL" id="CAFBQZ010000066">
    <property type="protein sequence ID" value="CAB5074053.1"/>
    <property type="molecule type" value="Genomic_DNA"/>
</dbReference>
<sequence>MKTKSTEVKAGDLEKKPGRSVPELAALSVFLIALIVYFSFATEYFLGVENWINILSAVSVAGIIAVPGTMLLIAAQVDLSVGSAAAFTGTIAGIWINSSGVGIGILYAIIIGIVIGVVNGLLITKVQVNALITTLGTLAILRGLSYIIGGGQTVMVPKLSYLGLLRPFLNLPLAVIVFVVICIAGVFVMKYTTFGRSLYVIGANPAAARLVGIRTPRVVLICFVLSGVSTALAGLILTSQLTAASPMAANGLELSVITAIVLGGASLNGGRGTISGTILGLLIIGVLNNGLVLLNVDTFWQQVARGTLLIIAVSFDQLRERWGIKHG</sequence>
<dbReference type="EMBL" id="CAEZUA010000083">
    <property type="protein sequence ID" value="CAB4595113.1"/>
    <property type="molecule type" value="Genomic_DNA"/>
</dbReference>
<evidence type="ECO:0000313" key="12">
    <source>
        <dbReference type="EMBL" id="CAB4851101.1"/>
    </source>
</evidence>
<feature type="transmembrane region" description="Helical" evidence="6">
    <location>
        <begin position="274"/>
        <end position="293"/>
    </location>
</feature>